<dbReference type="EMBL" id="AAOW01000008">
    <property type="protein sequence ID" value="EAR61455.1"/>
    <property type="molecule type" value="Genomic_DNA"/>
</dbReference>
<evidence type="ECO:0000256" key="1">
    <source>
        <dbReference type="ARBA" id="ARBA00022553"/>
    </source>
</evidence>
<dbReference type="InterPro" id="IPR001789">
    <property type="entry name" value="Sig_transdc_resp-reg_receiver"/>
</dbReference>
<dbReference type="PANTHER" id="PTHR44591">
    <property type="entry name" value="STRESS RESPONSE REGULATOR PROTEIN 1"/>
    <property type="match status" value="1"/>
</dbReference>
<feature type="domain" description="Response regulatory" evidence="3">
    <location>
        <begin position="5"/>
        <end position="123"/>
    </location>
</feature>
<dbReference type="SMART" id="SM00448">
    <property type="entry name" value="REC"/>
    <property type="match status" value="1"/>
</dbReference>
<dbReference type="Gene3D" id="3.40.50.2300">
    <property type="match status" value="1"/>
</dbReference>
<keyword evidence="5" id="KW-1185">Reference proteome</keyword>
<dbReference type="InterPro" id="IPR011006">
    <property type="entry name" value="CheY-like_superfamily"/>
</dbReference>
<evidence type="ECO:0000256" key="2">
    <source>
        <dbReference type="PROSITE-ProRule" id="PRU00169"/>
    </source>
</evidence>
<sequence>MSQIKVLIVDDARFIRDHVTRIVKEHFPEYQIDAAEDGDDGQKAMSKVDYDLILCDWEMPGKSGLELLTWARSQPHYADIPFVMVTSRGERDYVLQAIQAGVNDYMGKPFEDQQLVDKVKKYAGQRVESSADSRRKAAQMLASGKTAASKKVAKKPKGLAHLRSSAGNLRCAVKEITLQNVKVMVKREEGIPQLLEPVVVDIEQVSGGSVAQMNGFIIGLQANEKSQETTFLAVDVQFVDNDPEKLEVLTGYIASLNKKPK</sequence>
<evidence type="ECO:0000313" key="4">
    <source>
        <dbReference type="EMBL" id="EAR61455.1"/>
    </source>
</evidence>
<evidence type="ECO:0000259" key="3">
    <source>
        <dbReference type="PROSITE" id="PS50110"/>
    </source>
</evidence>
<dbReference type="PROSITE" id="PS50110">
    <property type="entry name" value="RESPONSE_REGULATORY"/>
    <property type="match status" value="1"/>
</dbReference>
<reference evidence="4 5" key="1">
    <citation type="submission" date="2006-02" db="EMBL/GenBank/DDBJ databases">
        <authorList>
            <person name="Pinhassi J."/>
            <person name="Pedros-Alio C."/>
            <person name="Ferriera S."/>
            <person name="Johnson J."/>
            <person name="Kravitz S."/>
            <person name="Halpern A."/>
            <person name="Remington K."/>
            <person name="Beeson K."/>
            <person name="Tran B."/>
            <person name="Rogers Y.-H."/>
            <person name="Friedman R."/>
            <person name="Venter J.C."/>
        </authorList>
    </citation>
    <scope>NUCLEOTIDE SEQUENCE [LARGE SCALE GENOMIC DNA]</scope>
    <source>
        <strain evidence="4 5">MED92</strain>
    </source>
</reference>
<dbReference type="Proteomes" id="UP000002171">
    <property type="component" value="Unassembled WGS sequence"/>
</dbReference>
<dbReference type="SUPFAM" id="SSF52172">
    <property type="entry name" value="CheY-like"/>
    <property type="match status" value="1"/>
</dbReference>
<dbReference type="PANTHER" id="PTHR44591:SF3">
    <property type="entry name" value="RESPONSE REGULATORY DOMAIN-CONTAINING PROTEIN"/>
    <property type="match status" value="1"/>
</dbReference>
<proteinExistence type="predicted"/>
<comment type="caution">
    <text evidence="4">The sequence shown here is derived from an EMBL/GenBank/DDBJ whole genome shotgun (WGS) entry which is preliminary data.</text>
</comment>
<dbReference type="GO" id="GO:0000160">
    <property type="term" value="P:phosphorelay signal transduction system"/>
    <property type="evidence" value="ECO:0007669"/>
    <property type="project" value="InterPro"/>
</dbReference>
<dbReference type="InterPro" id="IPR050595">
    <property type="entry name" value="Bact_response_regulator"/>
</dbReference>
<dbReference type="Pfam" id="PF00072">
    <property type="entry name" value="Response_reg"/>
    <property type="match status" value="1"/>
</dbReference>
<keyword evidence="1 2" id="KW-0597">Phosphoprotein</keyword>
<gene>
    <name evidence="4" type="ORF">MED92_18153</name>
</gene>
<protein>
    <submittedName>
        <fullName evidence="4">Response regulator</fullName>
    </submittedName>
</protein>
<accession>A0A7U8C4L7</accession>
<name>A0A7U8C4L7_NEPCE</name>
<dbReference type="RefSeq" id="WP_007021253.1">
    <property type="nucleotide sequence ID" value="NZ_CH724125.1"/>
</dbReference>
<dbReference type="OrthoDB" id="9800897at2"/>
<dbReference type="AlphaFoldDB" id="A0A7U8C4L7"/>
<organism evidence="4 5">
    <name type="scientific">Neptuniibacter caesariensis</name>
    <dbReference type="NCBI Taxonomy" id="207954"/>
    <lineage>
        <taxon>Bacteria</taxon>
        <taxon>Pseudomonadati</taxon>
        <taxon>Pseudomonadota</taxon>
        <taxon>Gammaproteobacteria</taxon>
        <taxon>Oceanospirillales</taxon>
        <taxon>Oceanospirillaceae</taxon>
        <taxon>Neptuniibacter</taxon>
    </lineage>
</organism>
<feature type="modified residue" description="4-aspartylphosphate" evidence="2">
    <location>
        <position position="56"/>
    </location>
</feature>
<evidence type="ECO:0000313" key="5">
    <source>
        <dbReference type="Proteomes" id="UP000002171"/>
    </source>
</evidence>